<comment type="similarity">
    <text evidence="5">Belongs to the serine/threonine dehydratase family.</text>
</comment>
<evidence type="ECO:0000256" key="2">
    <source>
        <dbReference type="ARBA" id="ARBA00001933"/>
    </source>
</evidence>
<dbReference type="Pfam" id="PF00291">
    <property type="entry name" value="PALP"/>
    <property type="match status" value="1"/>
</dbReference>
<dbReference type="GO" id="GO:0018114">
    <property type="term" value="F:threonine racemase activity"/>
    <property type="evidence" value="ECO:0007669"/>
    <property type="project" value="TreeGrafter"/>
</dbReference>
<comment type="cofactor">
    <cofactor evidence="3">
        <name>Mn(2+)</name>
        <dbReference type="ChEBI" id="CHEBI:29035"/>
    </cofactor>
</comment>
<dbReference type="GO" id="GO:0070179">
    <property type="term" value="P:D-serine biosynthetic process"/>
    <property type="evidence" value="ECO:0007669"/>
    <property type="project" value="TreeGrafter"/>
</dbReference>
<evidence type="ECO:0000256" key="8">
    <source>
        <dbReference type="ARBA" id="ARBA00023239"/>
    </source>
</evidence>
<dbReference type="CDD" id="cd01562">
    <property type="entry name" value="Thr-dehyd"/>
    <property type="match status" value="1"/>
</dbReference>
<keyword evidence="8" id="KW-0456">Lyase</keyword>
<dbReference type="PANTHER" id="PTHR43050:SF1">
    <property type="entry name" value="SERINE RACEMASE"/>
    <property type="match status" value="1"/>
</dbReference>
<evidence type="ECO:0000259" key="9">
    <source>
        <dbReference type="Pfam" id="PF00291"/>
    </source>
</evidence>
<evidence type="ECO:0000256" key="6">
    <source>
        <dbReference type="ARBA" id="ARBA00022842"/>
    </source>
</evidence>
<evidence type="ECO:0000256" key="4">
    <source>
        <dbReference type="ARBA" id="ARBA00001946"/>
    </source>
</evidence>
<dbReference type="GO" id="GO:0003941">
    <property type="term" value="F:L-serine ammonia-lyase activity"/>
    <property type="evidence" value="ECO:0007669"/>
    <property type="project" value="TreeGrafter"/>
</dbReference>
<dbReference type="GO" id="GO:0030378">
    <property type="term" value="F:serine racemase activity"/>
    <property type="evidence" value="ECO:0007669"/>
    <property type="project" value="TreeGrafter"/>
</dbReference>
<name>A0A6C0RB19_9BACT</name>
<evidence type="ECO:0000256" key="1">
    <source>
        <dbReference type="ARBA" id="ARBA00001913"/>
    </source>
</evidence>
<sequence length="316" mass="34283">MNIPTYTDIEIAHEIVQKYAHRTPVLSSESINNIVGAELFFKCENLQKVGAFKFRGACNAVFSLSEEEAQKGVATHSSGNHAAALALAARMRGIDAHIVMPENSPEIKKKAVAGYGAKITFCKPTLQARESTLAKVIEETGVTEIHPYNNFYVIAGQGTAAKELIEDKGEFDVIMAPVGGGGLLSGTAISTKHLLPDCMVIAAEPAGADDAYRSFHSKLWVPSENPKTIADGLLTSLGECNFQIILDKVDDIVTVSEESIVEAMRMIWERMKIIIEPSSAVPLAAILEKKVDVQDKKVGIILSGGIWIWGNCRFNR</sequence>
<reference evidence="10 11" key="1">
    <citation type="submission" date="2020-02" db="EMBL/GenBank/DDBJ databases">
        <title>Genome sequencing for Draconibacterium sp. strain M1.</title>
        <authorList>
            <person name="Park S.-J."/>
        </authorList>
    </citation>
    <scope>NUCLEOTIDE SEQUENCE [LARGE SCALE GENOMIC DNA]</scope>
    <source>
        <strain evidence="10 11">M1</strain>
    </source>
</reference>
<evidence type="ECO:0000256" key="7">
    <source>
        <dbReference type="ARBA" id="ARBA00022898"/>
    </source>
</evidence>
<dbReference type="InterPro" id="IPR001926">
    <property type="entry name" value="TrpB-like_PALP"/>
</dbReference>
<keyword evidence="11" id="KW-1185">Reference proteome</keyword>
<dbReference type="FunFam" id="3.40.50.1100:FF:000007">
    <property type="entry name" value="L-threonine dehydratase catabolic TdcB"/>
    <property type="match status" value="1"/>
</dbReference>
<dbReference type="Proteomes" id="UP000474630">
    <property type="component" value="Chromosome"/>
</dbReference>
<keyword evidence="7" id="KW-0663">Pyridoxal phosphate</keyword>
<evidence type="ECO:0000313" key="11">
    <source>
        <dbReference type="Proteomes" id="UP000474630"/>
    </source>
</evidence>
<dbReference type="GO" id="GO:0030170">
    <property type="term" value="F:pyridoxal phosphate binding"/>
    <property type="evidence" value="ECO:0007669"/>
    <property type="project" value="InterPro"/>
</dbReference>
<dbReference type="FunFam" id="3.40.50.1100:FF:000005">
    <property type="entry name" value="Threonine dehydratase catabolic"/>
    <property type="match status" value="1"/>
</dbReference>
<comment type="cofactor">
    <cofactor evidence="2">
        <name>pyridoxal 5'-phosphate</name>
        <dbReference type="ChEBI" id="CHEBI:597326"/>
    </cofactor>
</comment>
<dbReference type="AlphaFoldDB" id="A0A6C0RB19"/>
<organism evidence="10 11">
    <name type="scientific">Draconibacterium halophilum</name>
    <dbReference type="NCBI Taxonomy" id="2706887"/>
    <lineage>
        <taxon>Bacteria</taxon>
        <taxon>Pseudomonadati</taxon>
        <taxon>Bacteroidota</taxon>
        <taxon>Bacteroidia</taxon>
        <taxon>Marinilabiliales</taxon>
        <taxon>Prolixibacteraceae</taxon>
        <taxon>Draconibacterium</taxon>
    </lineage>
</organism>
<feature type="domain" description="Tryptophan synthase beta chain-like PALP" evidence="9">
    <location>
        <begin position="19"/>
        <end position="304"/>
    </location>
</feature>
<dbReference type="PROSITE" id="PS00165">
    <property type="entry name" value="DEHYDRATASE_SER_THR"/>
    <property type="match status" value="1"/>
</dbReference>
<dbReference type="InterPro" id="IPR036052">
    <property type="entry name" value="TrpB-like_PALP_sf"/>
</dbReference>
<gene>
    <name evidence="10" type="ORF">G0Q07_05095</name>
</gene>
<evidence type="ECO:0000313" key="10">
    <source>
        <dbReference type="EMBL" id="QIA07142.1"/>
    </source>
</evidence>
<evidence type="ECO:0000256" key="3">
    <source>
        <dbReference type="ARBA" id="ARBA00001936"/>
    </source>
</evidence>
<dbReference type="Gene3D" id="3.40.50.1100">
    <property type="match status" value="2"/>
</dbReference>
<accession>A0A6C0RB19</accession>
<dbReference type="EMBL" id="CP048409">
    <property type="protein sequence ID" value="QIA07142.1"/>
    <property type="molecule type" value="Genomic_DNA"/>
</dbReference>
<dbReference type="PANTHER" id="PTHR43050">
    <property type="entry name" value="SERINE / THREONINE RACEMASE FAMILY MEMBER"/>
    <property type="match status" value="1"/>
</dbReference>
<proteinExistence type="inferred from homology"/>
<dbReference type="KEGG" id="drc:G0Q07_05095"/>
<comment type="cofactor">
    <cofactor evidence="1">
        <name>Ca(2+)</name>
        <dbReference type="ChEBI" id="CHEBI:29108"/>
    </cofactor>
</comment>
<protein>
    <submittedName>
        <fullName evidence="10">Pyridoxal-phosphate dependent enzyme</fullName>
    </submittedName>
</protein>
<dbReference type="GO" id="GO:0000287">
    <property type="term" value="F:magnesium ion binding"/>
    <property type="evidence" value="ECO:0007669"/>
    <property type="project" value="TreeGrafter"/>
</dbReference>
<evidence type="ECO:0000256" key="5">
    <source>
        <dbReference type="ARBA" id="ARBA00010869"/>
    </source>
</evidence>
<dbReference type="SUPFAM" id="SSF53686">
    <property type="entry name" value="Tryptophan synthase beta subunit-like PLP-dependent enzymes"/>
    <property type="match status" value="1"/>
</dbReference>
<dbReference type="RefSeq" id="WP_163345071.1">
    <property type="nucleotide sequence ID" value="NZ_CP048409.1"/>
</dbReference>
<dbReference type="GO" id="GO:0005524">
    <property type="term" value="F:ATP binding"/>
    <property type="evidence" value="ECO:0007669"/>
    <property type="project" value="TreeGrafter"/>
</dbReference>
<comment type="cofactor">
    <cofactor evidence="4">
        <name>Mg(2+)</name>
        <dbReference type="ChEBI" id="CHEBI:18420"/>
    </cofactor>
</comment>
<dbReference type="InterPro" id="IPR000634">
    <property type="entry name" value="Ser/Thr_deHydtase_PyrdxlP-BS"/>
</dbReference>
<keyword evidence="6" id="KW-0460">Magnesium</keyword>